<evidence type="ECO:0000313" key="1">
    <source>
        <dbReference type="EMBL" id="VEL40294.1"/>
    </source>
</evidence>
<dbReference type="Gene3D" id="3.40.50.720">
    <property type="entry name" value="NAD(P)-binding Rossmann-like Domain"/>
    <property type="match status" value="1"/>
</dbReference>
<accession>A0A448XMM8</accession>
<sequence length="66" mass="7128">MQTRGGMSNQEYKEFLNRAKATHLLGRAGEPQEVAHSIAFLASSASSFTTGELLMVDGGRSVMTPR</sequence>
<gene>
    <name evidence="1" type="ORF">PXEA_LOCUS33734</name>
</gene>
<organism evidence="1 2">
    <name type="scientific">Protopolystoma xenopodis</name>
    <dbReference type="NCBI Taxonomy" id="117903"/>
    <lineage>
        <taxon>Eukaryota</taxon>
        <taxon>Metazoa</taxon>
        <taxon>Spiralia</taxon>
        <taxon>Lophotrochozoa</taxon>
        <taxon>Platyhelminthes</taxon>
        <taxon>Monogenea</taxon>
        <taxon>Polyopisthocotylea</taxon>
        <taxon>Polystomatidea</taxon>
        <taxon>Polystomatidae</taxon>
        <taxon>Protopolystoma</taxon>
    </lineage>
</organism>
<reference evidence="1" key="1">
    <citation type="submission" date="2018-11" db="EMBL/GenBank/DDBJ databases">
        <authorList>
            <consortium name="Pathogen Informatics"/>
        </authorList>
    </citation>
    <scope>NUCLEOTIDE SEQUENCE</scope>
</reference>
<dbReference type="PANTHER" id="PTHR43975">
    <property type="entry name" value="ZGC:101858"/>
    <property type="match status" value="1"/>
</dbReference>
<keyword evidence="2" id="KW-1185">Reference proteome</keyword>
<name>A0A448XMM8_9PLAT</name>
<dbReference type="InterPro" id="IPR036291">
    <property type="entry name" value="NAD(P)-bd_dom_sf"/>
</dbReference>
<comment type="caution">
    <text evidence="1">The sequence shown here is derived from an EMBL/GenBank/DDBJ whole genome shotgun (WGS) entry which is preliminary data.</text>
</comment>
<dbReference type="SUPFAM" id="SSF51735">
    <property type="entry name" value="NAD(P)-binding Rossmann-fold domains"/>
    <property type="match status" value="1"/>
</dbReference>
<dbReference type="PANTHER" id="PTHR43975:SF2">
    <property type="entry name" value="EG:BACR7A4.14 PROTEIN-RELATED"/>
    <property type="match status" value="1"/>
</dbReference>
<proteinExistence type="predicted"/>
<dbReference type="InterPro" id="IPR002347">
    <property type="entry name" value="SDR_fam"/>
</dbReference>
<dbReference type="OrthoDB" id="47007at2759"/>
<dbReference type="Pfam" id="PF13561">
    <property type="entry name" value="adh_short_C2"/>
    <property type="match status" value="1"/>
</dbReference>
<dbReference type="Proteomes" id="UP000784294">
    <property type="component" value="Unassembled WGS sequence"/>
</dbReference>
<protein>
    <submittedName>
        <fullName evidence="1">Uncharacterized protein</fullName>
    </submittedName>
</protein>
<dbReference type="AlphaFoldDB" id="A0A448XMM8"/>
<dbReference type="EMBL" id="CAAALY010264361">
    <property type="protein sequence ID" value="VEL40294.1"/>
    <property type="molecule type" value="Genomic_DNA"/>
</dbReference>
<evidence type="ECO:0000313" key="2">
    <source>
        <dbReference type="Proteomes" id="UP000784294"/>
    </source>
</evidence>